<dbReference type="InterPro" id="IPR037185">
    <property type="entry name" value="EmrE-like"/>
</dbReference>
<feature type="transmembrane region" description="Helical" evidence="5">
    <location>
        <begin position="92"/>
        <end position="114"/>
    </location>
</feature>
<name>A0A0G4EEA8_VITBC</name>
<dbReference type="PANTHER" id="PTHR22911:SF6">
    <property type="entry name" value="SOLUTE CARRIER FAMILY 35 MEMBER G1"/>
    <property type="match status" value="1"/>
</dbReference>
<feature type="transmembrane region" description="Helical" evidence="5">
    <location>
        <begin position="216"/>
        <end position="236"/>
    </location>
</feature>
<dbReference type="Pfam" id="PF00892">
    <property type="entry name" value="EamA"/>
    <property type="match status" value="2"/>
</dbReference>
<feature type="transmembrane region" description="Helical" evidence="5">
    <location>
        <begin position="163"/>
        <end position="184"/>
    </location>
</feature>
<dbReference type="InterPro" id="IPR000620">
    <property type="entry name" value="EamA_dom"/>
</dbReference>
<dbReference type="EMBL" id="CDMY01000198">
    <property type="protein sequence ID" value="CEL93889.1"/>
    <property type="molecule type" value="Genomic_DNA"/>
</dbReference>
<evidence type="ECO:0000256" key="2">
    <source>
        <dbReference type="ARBA" id="ARBA00022692"/>
    </source>
</evidence>
<reference evidence="7 8" key="1">
    <citation type="submission" date="2014-11" db="EMBL/GenBank/DDBJ databases">
        <authorList>
            <person name="Zhu J."/>
            <person name="Qi W."/>
            <person name="Song R."/>
        </authorList>
    </citation>
    <scope>NUCLEOTIDE SEQUENCE [LARGE SCALE GENOMIC DNA]</scope>
</reference>
<protein>
    <recommendedName>
        <fullName evidence="6">EamA domain-containing protein</fullName>
    </recommendedName>
</protein>
<feature type="transmembrane region" description="Helical" evidence="5">
    <location>
        <begin position="357"/>
        <end position="376"/>
    </location>
</feature>
<evidence type="ECO:0000256" key="4">
    <source>
        <dbReference type="ARBA" id="ARBA00023136"/>
    </source>
</evidence>
<dbReference type="VEuPathDB" id="CryptoDB:Vbra_11425"/>
<organism evidence="7 8">
    <name type="scientific">Vitrella brassicaformis (strain CCMP3155)</name>
    <dbReference type="NCBI Taxonomy" id="1169540"/>
    <lineage>
        <taxon>Eukaryota</taxon>
        <taxon>Sar</taxon>
        <taxon>Alveolata</taxon>
        <taxon>Colpodellida</taxon>
        <taxon>Vitrellaceae</taxon>
        <taxon>Vitrella</taxon>
    </lineage>
</organism>
<keyword evidence="2 5" id="KW-0812">Transmembrane</keyword>
<dbReference type="AlphaFoldDB" id="A0A0G4EEA8"/>
<dbReference type="PANTHER" id="PTHR22911">
    <property type="entry name" value="ACYL-MALONYL CONDENSING ENZYME-RELATED"/>
    <property type="match status" value="1"/>
</dbReference>
<evidence type="ECO:0000256" key="5">
    <source>
        <dbReference type="SAM" id="Phobius"/>
    </source>
</evidence>
<evidence type="ECO:0000256" key="1">
    <source>
        <dbReference type="ARBA" id="ARBA00004141"/>
    </source>
</evidence>
<keyword evidence="8" id="KW-1185">Reference proteome</keyword>
<proteinExistence type="predicted"/>
<feature type="transmembrane region" description="Helical" evidence="5">
    <location>
        <begin position="190"/>
        <end position="209"/>
    </location>
</feature>
<dbReference type="GO" id="GO:0016020">
    <property type="term" value="C:membrane"/>
    <property type="evidence" value="ECO:0007669"/>
    <property type="project" value="UniProtKB-SubCell"/>
</dbReference>
<evidence type="ECO:0000313" key="8">
    <source>
        <dbReference type="Proteomes" id="UP000041254"/>
    </source>
</evidence>
<dbReference type="OMA" id="IEYFTKY"/>
<dbReference type="InParanoid" id="A0A0G4EEA8"/>
<evidence type="ECO:0000313" key="7">
    <source>
        <dbReference type="EMBL" id="CEL93889.1"/>
    </source>
</evidence>
<feature type="transmembrane region" description="Helical" evidence="5">
    <location>
        <begin position="382"/>
        <end position="400"/>
    </location>
</feature>
<accession>A0A0G4EEA8</accession>
<feature type="domain" description="EamA" evidence="6">
    <location>
        <begin position="262"/>
        <end position="399"/>
    </location>
</feature>
<dbReference type="PhylomeDB" id="A0A0G4EEA8"/>
<gene>
    <name evidence="7" type="ORF">Vbra_11425</name>
</gene>
<dbReference type="OrthoDB" id="433734at2759"/>
<feature type="transmembrane region" description="Helical" evidence="5">
    <location>
        <begin position="324"/>
        <end position="345"/>
    </location>
</feature>
<dbReference type="STRING" id="1169540.A0A0G4EEA8"/>
<keyword evidence="3 5" id="KW-1133">Transmembrane helix</keyword>
<evidence type="ECO:0000256" key="3">
    <source>
        <dbReference type="ARBA" id="ARBA00022989"/>
    </source>
</evidence>
<feature type="transmembrane region" description="Helical" evidence="5">
    <location>
        <begin position="291"/>
        <end position="312"/>
    </location>
</feature>
<evidence type="ECO:0000259" key="6">
    <source>
        <dbReference type="Pfam" id="PF00892"/>
    </source>
</evidence>
<feature type="transmembrane region" description="Helical" evidence="5">
    <location>
        <begin position="120"/>
        <end position="142"/>
    </location>
</feature>
<feature type="domain" description="EamA" evidence="6">
    <location>
        <begin position="93"/>
        <end position="230"/>
    </location>
</feature>
<comment type="subcellular location">
    <subcellularLocation>
        <location evidence="1">Membrane</location>
        <topology evidence="1">Multi-pass membrane protein</topology>
    </subcellularLocation>
</comment>
<feature type="transmembrane region" description="Helical" evidence="5">
    <location>
        <begin position="256"/>
        <end position="279"/>
    </location>
</feature>
<dbReference type="Proteomes" id="UP000041254">
    <property type="component" value="Unassembled WGS sequence"/>
</dbReference>
<dbReference type="SUPFAM" id="SSF103481">
    <property type="entry name" value="Multidrug resistance efflux transporter EmrE"/>
    <property type="match status" value="2"/>
</dbReference>
<sequence>MLLLHDDVHTPVCGRKTSFHPAIPAEQNDGHSGSAAGYRIITSAQDPACSRLPTGVSSRSLPEFAPLPAELSSFFIHLSDAPPKREGRWSRAAGLLLCAASAVLISISSTLVKVTAGKTSVFYVLLARGVTELLVGSVCLVMQMVVERRWISPFGPADVRHLLVARAVCGSVGVGLFFFCISQLPLGDASAAFFTTPIFTAVLATFVLGEPWTAMCTLAALCSLAGVVCIAQPEVLFRHDGIQPHGSIAGSATPVVASRVVAVLLALAGALEGGIAFTLVRCIGPRVRPVVHVLFINTSIILISLVLIATLAPHDHGHVSSSGGIGLFGWLAAVGVVGFASHWCLNRGLQIGQAGPGAFVINLDVAFAYVIQVCVLGRALDQWSLCGALLIVAAASMMVVQKMHGRTEGRDG</sequence>
<keyword evidence="4 5" id="KW-0472">Membrane</keyword>